<keyword evidence="6 7" id="KW-0539">Nucleus</keyword>
<dbReference type="Pfam" id="PF02045">
    <property type="entry name" value="CBFB_NFYA"/>
    <property type="match status" value="1"/>
</dbReference>
<accession>H2Z4W3</accession>
<dbReference type="Ensembl" id="ENSCSAVT00000012769.1">
    <property type="protein sequence ID" value="ENSCSAVP00000012625.1"/>
    <property type="gene ID" value="ENSCSAVG00000007408.1"/>
</dbReference>
<organism evidence="8 9">
    <name type="scientific">Ciona savignyi</name>
    <name type="common">Pacific transparent sea squirt</name>
    <dbReference type="NCBI Taxonomy" id="51511"/>
    <lineage>
        <taxon>Eukaryota</taxon>
        <taxon>Metazoa</taxon>
        <taxon>Chordata</taxon>
        <taxon>Tunicata</taxon>
        <taxon>Ascidiacea</taxon>
        <taxon>Phlebobranchia</taxon>
        <taxon>Cionidae</taxon>
        <taxon>Ciona</taxon>
    </lineage>
</organism>
<evidence type="ECO:0000313" key="9">
    <source>
        <dbReference type="Proteomes" id="UP000007875"/>
    </source>
</evidence>
<keyword evidence="5 7" id="KW-0804">Transcription</keyword>
<dbReference type="Gene3D" id="6.10.250.2430">
    <property type="match status" value="1"/>
</dbReference>
<evidence type="ECO:0000256" key="6">
    <source>
        <dbReference type="ARBA" id="ARBA00023242"/>
    </source>
</evidence>
<dbReference type="PROSITE" id="PS00686">
    <property type="entry name" value="NFYA_HAP2_1"/>
    <property type="match status" value="1"/>
</dbReference>
<dbReference type="GeneTree" id="ENSGT00390000015714"/>
<keyword evidence="4" id="KW-0010">Activator</keyword>
<dbReference type="GO" id="GO:0003700">
    <property type="term" value="F:DNA-binding transcription factor activity"/>
    <property type="evidence" value="ECO:0007669"/>
    <property type="project" value="UniProtKB-UniRule"/>
</dbReference>
<comment type="function">
    <text evidence="7">Component of the sequence-specific heterotrimeric transcription factor (NF-Y) which specifically recognizes a 5'-CCAAT-3' box motif found in the promoters of its target genes.</text>
</comment>
<dbReference type="InParanoid" id="H2Z4W3"/>
<evidence type="ECO:0000313" key="8">
    <source>
        <dbReference type="Ensembl" id="ENSCSAVP00000012625.1"/>
    </source>
</evidence>
<dbReference type="eggNOG" id="KOG1561">
    <property type="taxonomic scope" value="Eukaryota"/>
</dbReference>
<evidence type="ECO:0000256" key="5">
    <source>
        <dbReference type="ARBA" id="ARBA00023163"/>
    </source>
</evidence>
<comment type="similarity">
    <text evidence="7">Belongs to the NFYA/HAP2 subunit family.</text>
</comment>
<comment type="subunit">
    <text evidence="7">Heterotrimer.</text>
</comment>
<dbReference type="PANTHER" id="PTHR12632">
    <property type="entry name" value="TRANSCRIPTION FACTOR NF-Y ALPHA-RELATED"/>
    <property type="match status" value="1"/>
</dbReference>
<dbReference type="GO" id="GO:0003677">
    <property type="term" value="F:DNA binding"/>
    <property type="evidence" value="ECO:0007669"/>
    <property type="project" value="UniProtKB-KW"/>
</dbReference>
<sequence length="364" mass="39473">KKMETSMVNAAGTTASVQAQLVQTTGPNGQPTYQLITMNSGQVNQQQHQAQPQQVTVQSNNISGSSNQQNYNNTIQLVQPGSGLQLQTNSNTPKLVLQQSQPQPQQVQSVQGNITQLLLQTDNTNSGSAQFIQIGNNAQNIAQGGQQIVLQPVNNSGNAVTSVLPSNTLNVANTASLQNGGGIIMMIPNGNGGFQRMQLAQGASGSTDALEEEPLYVNAKQYHRILKRRQARAKLEAEGRLPKERKKYLHESRHKHAMMRNRGNGGRFNSGLHKEDNLTSYPSNHTTTVSNMSSIGQAYTQANQDQTLLKGIMDQRTTQSTPMLDVIIHNSLNRPAMNLNHLPTTTESGVVSIGELYNVTTAND</sequence>
<dbReference type="InterPro" id="IPR001289">
    <property type="entry name" value="NFYA"/>
</dbReference>
<keyword evidence="2 7" id="KW-0805">Transcription regulation</keyword>
<keyword evidence="9" id="KW-1185">Reference proteome</keyword>
<reference evidence="8" key="3">
    <citation type="submission" date="2025-09" db="UniProtKB">
        <authorList>
            <consortium name="Ensembl"/>
        </authorList>
    </citation>
    <scope>IDENTIFICATION</scope>
</reference>
<evidence type="ECO:0000256" key="7">
    <source>
        <dbReference type="RuleBase" id="RU367155"/>
    </source>
</evidence>
<dbReference type="GO" id="GO:0016602">
    <property type="term" value="C:CCAAT-binding factor complex"/>
    <property type="evidence" value="ECO:0007669"/>
    <property type="project" value="InterPro"/>
</dbReference>
<reference evidence="9" key="1">
    <citation type="submission" date="2003-08" db="EMBL/GenBank/DDBJ databases">
        <authorList>
            <person name="Birren B."/>
            <person name="Nusbaum C."/>
            <person name="Abebe A."/>
            <person name="Abouelleil A."/>
            <person name="Adekoya E."/>
            <person name="Ait-zahra M."/>
            <person name="Allen N."/>
            <person name="Allen T."/>
            <person name="An P."/>
            <person name="Anderson M."/>
            <person name="Anderson S."/>
            <person name="Arachchi H."/>
            <person name="Armbruster J."/>
            <person name="Bachantsang P."/>
            <person name="Baldwin J."/>
            <person name="Barry A."/>
            <person name="Bayul T."/>
            <person name="Blitshsteyn B."/>
            <person name="Bloom T."/>
            <person name="Blye J."/>
            <person name="Boguslavskiy L."/>
            <person name="Borowsky M."/>
            <person name="Boukhgalter B."/>
            <person name="Brunache A."/>
            <person name="Butler J."/>
            <person name="Calixte N."/>
            <person name="Calvo S."/>
            <person name="Camarata J."/>
            <person name="Campo K."/>
            <person name="Chang J."/>
            <person name="Cheshatsang Y."/>
            <person name="Citroen M."/>
            <person name="Collymore A."/>
            <person name="Considine T."/>
            <person name="Cook A."/>
            <person name="Cooke P."/>
            <person name="Corum B."/>
            <person name="Cuomo C."/>
            <person name="David R."/>
            <person name="Dawoe T."/>
            <person name="Degray S."/>
            <person name="Dodge S."/>
            <person name="Dooley K."/>
            <person name="Dorje P."/>
            <person name="Dorjee K."/>
            <person name="Dorris L."/>
            <person name="Duffey N."/>
            <person name="Dupes A."/>
            <person name="Elkins T."/>
            <person name="Engels R."/>
            <person name="Erickson J."/>
            <person name="Farina A."/>
            <person name="Faro S."/>
            <person name="Ferreira P."/>
            <person name="Fischer H."/>
            <person name="Fitzgerald M."/>
            <person name="Foley K."/>
            <person name="Gage D."/>
            <person name="Galagan J."/>
            <person name="Gearin G."/>
            <person name="Gnerre S."/>
            <person name="Gnirke A."/>
            <person name="Goyette A."/>
            <person name="Graham J."/>
            <person name="Grandbois E."/>
            <person name="Gyaltsen K."/>
            <person name="Hafez N."/>
            <person name="Hagopian D."/>
            <person name="Hagos B."/>
            <person name="Hall J."/>
            <person name="Hatcher B."/>
            <person name="Heller A."/>
            <person name="Higgins H."/>
            <person name="Honan T."/>
            <person name="Horn A."/>
            <person name="Houde N."/>
            <person name="Hughes L."/>
            <person name="Hulme W."/>
            <person name="Husby E."/>
            <person name="Iliev I."/>
            <person name="Jaffe D."/>
            <person name="Jones C."/>
            <person name="Kamal M."/>
            <person name="Kamat A."/>
            <person name="Kamvysselis M."/>
            <person name="Karlsson E."/>
            <person name="Kells C."/>
            <person name="Kieu A."/>
            <person name="Kisner P."/>
            <person name="Kodira C."/>
            <person name="Kulbokas E."/>
            <person name="Labutti K."/>
            <person name="Lama D."/>
            <person name="Landers T."/>
            <person name="Leger J."/>
            <person name="Levine S."/>
            <person name="Lewis D."/>
            <person name="Lewis T."/>
            <person name="Lindblad-toh K."/>
            <person name="Liu X."/>
            <person name="Lokyitsang T."/>
            <person name="Lokyitsang Y."/>
            <person name="Lucien O."/>
            <person name="Lui A."/>
            <person name="Ma L.J."/>
            <person name="Mabbitt R."/>
            <person name="Macdonald J."/>
            <person name="Maclean C."/>
            <person name="Major J."/>
            <person name="Manning J."/>
            <person name="Marabella R."/>
            <person name="Maru K."/>
            <person name="Matthews C."/>
            <person name="Mauceli E."/>
            <person name="Mccarthy M."/>
            <person name="Mcdonough S."/>
            <person name="Mcghee T."/>
            <person name="Meldrim J."/>
            <person name="Meneus L."/>
            <person name="Mesirov J."/>
            <person name="Mihalev A."/>
            <person name="Mihova T."/>
            <person name="Mikkelsen T."/>
            <person name="Mlenga V."/>
            <person name="Moru K."/>
            <person name="Mozes J."/>
            <person name="Mulrain L."/>
            <person name="Munson G."/>
            <person name="Naylor J."/>
            <person name="Newes C."/>
            <person name="Nguyen C."/>
            <person name="Nguyen N."/>
            <person name="Nguyen T."/>
            <person name="Nicol R."/>
            <person name="Nielsen C."/>
            <person name="Nizzari M."/>
            <person name="Norbu C."/>
            <person name="Norbu N."/>
            <person name="O'donnell P."/>
            <person name="Okoawo O."/>
            <person name="O'leary S."/>
            <person name="Omotosho B."/>
            <person name="O'neill K."/>
            <person name="Osman S."/>
            <person name="Parker S."/>
            <person name="Perrin D."/>
            <person name="Phunkhang P."/>
            <person name="Piqani B."/>
            <person name="Purcell S."/>
            <person name="Rachupka T."/>
            <person name="Ramasamy U."/>
            <person name="Rameau R."/>
            <person name="Ray V."/>
            <person name="Raymond C."/>
            <person name="Retta R."/>
            <person name="Richardson S."/>
            <person name="Rise C."/>
            <person name="Rodriguez J."/>
            <person name="Rogers J."/>
            <person name="Rogov P."/>
            <person name="Rutman M."/>
            <person name="Schupbach R."/>
            <person name="Seaman C."/>
            <person name="Settipalli S."/>
            <person name="Sharpe T."/>
            <person name="Sheridan J."/>
            <person name="Sherpa N."/>
            <person name="Shi J."/>
            <person name="Smirnov S."/>
            <person name="Smith C."/>
            <person name="Sougnez C."/>
            <person name="Spencer B."/>
            <person name="Stalker J."/>
            <person name="Stange-thomann N."/>
            <person name="Stavropoulos S."/>
            <person name="Stetson K."/>
            <person name="Stone C."/>
            <person name="Stone S."/>
            <person name="Stubbs M."/>
            <person name="Talamas J."/>
            <person name="Tchuinga P."/>
            <person name="Tenzing P."/>
            <person name="Tesfaye S."/>
            <person name="Theodore J."/>
            <person name="Thoulutsang Y."/>
            <person name="Topham K."/>
            <person name="Towey S."/>
            <person name="Tsamla T."/>
            <person name="Tsomo N."/>
            <person name="Vallee D."/>
            <person name="Vassiliev H."/>
            <person name="Venkataraman V."/>
            <person name="Vinson J."/>
            <person name="Vo A."/>
            <person name="Wade C."/>
            <person name="Wang S."/>
            <person name="Wangchuk T."/>
            <person name="Wangdi T."/>
            <person name="Whittaker C."/>
            <person name="Wilkinson J."/>
            <person name="Wu Y."/>
            <person name="Wyman D."/>
            <person name="Yadav S."/>
            <person name="Yang S."/>
            <person name="Yang X."/>
            <person name="Yeager S."/>
            <person name="Yee E."/>
            <person name="Young G."/>
            <person name="Zainoun J."/>
            <person name="Zembeck L."/>
            <person name="Zimmer A."/>
            <person name="Zody M."/>
            <person name="Lander E."/>
        </authorList>
    </citation>
    <scope>NUCLEOTIDE SEQUENCE [LARGE SCALE GENOMIC DNA]</scope>
</reference>
<comment type="subcellular location">
    <subcellularLocation>
        <location evidence="1 7">Nucleus</location>
    </subcellularLocation>
</comment>
<protein>
    <recommendedName>
        <fullName evidence="7">Nuclear transcription factor Y subunit</fullName>
    </recommendedName>
</protein>
<dbReference type="SMART" id="SM00521">
    <property type="entry name" value="CBF"/>
    <property type="match status" value="1"/>
</dbReference>
<dbReference type="AlphaFoldDB" id="H2Z4W3"/>
<dbReference type="Proteomes" id="UP000007875">
    <property type="component" value="Unassembled WGS sequence"/>
</dbReference>
<reference evidence="8" key="2">
    <citation type="submission" date="2025-08" db="UniProtKB">
        <authorList>
            <consortium name="Ensembl"/>
        </authorList>
    </citation>
    <scope>IDENTIFICATION</scope>
</reference>
<evidence type="ECO:0000256" key="1">
    <source>
        <dbReference type="ARBA" id="ARBA00004123"/>
    </source>
</evidence>
<name>H2Z4W3_CIOSA</name>
<dbReference type="HOGENOM" id="CLU_761937_0_0_1"/>
<dbReference type="PROSITE" id="PS51152">
    <property type="entry name" value="NFYA_HAP2_2"/>
    <property type="match status" value="1"/>
</dbReference>
<dbReference type="InterPro" id="IPR018362">
    <property type="entry name" value="CCAAT-binding_factor_CS"/>
</dbReference>
<dbReference type="OMA" id="KHAMMRN"/>
<evidence type="ECO:0000256" key="2">
    <source>
        <dbReference type="ARBA" id="ARBA00023015"/>
    </source>
</evidence>
<dbReference type="PRINTS" id="PR00616">
    <property type="entry name" value="CCAATSUBUNTB"/>
</dbReference>
<evidence type="ECO:0000256" key="4">
    <source>
        <dbReference type="ARBA" id="ARBA00023159"/>
    </source>
</evidence>
<keyword evidence="3 7" id="KW-0238">DNA-binding</keyword>
<evidence type="ECO:0000256" key="3">
    <source>
        <dbReference type="ARBA" id="ARBA00023125"/>
    </source>
</evidence>
<proteinExistence type="inferred from homology"/>
<dbReference type="STRING" id="51511.ENSCSAVP00000012625"/>